<gene>
    <name evidence="5" type="ORF">PVAND_003673</name>
</gene>
<comment type="caution">
    <text evidence="5">The sequence shown here is derived from an EMBL/GenBank/DDBJ whole genome shotgun (WGS) entry which is preliminary data.</text>
</comment>
<dbReference type="Gene3D" id="2.40.10.10">
    <property type="entry name" value="Trypsin-like serine proteases"/>
    <property type="match status" value="1"/>
</dbReference>
<dbReference type="GO" id="GO:0006508">
    <property type="term" value="P:proteolysis"/>
    <property type="evidence" value="ECO:0007669"/>
    <property type="project" value="InterPro"/>
</dbReference>
<keyword evidence="3" id="KW-0732">Signal</keyword>
<comment type="similarity">
    <text evidence="2">Belongs to the peptidase S1 family. CLIP subfamily.</text>
</comment>
<keyword evidence="6" id="KW-1185">Reference proteome</keyword>
<dbReference type="PANTHER" id="PTHR24252:SF12">
    <property type="entry name" value="TRANSMEMBRANE SERINE PROTEASE 7"/>
    <property type="match status" value="1"/>
</dbReference>
<dbReference type="SUPFAM" id="SSF50494">
    <property type="entry name" value="Trypsin-like serine proteases"/>
    <property type="match status" value="1"/>
</dbReference>
<dbReference type="GO" id="GO:0004252">
    <property type="term" value="F:serine-type endopeptidase activity"/>
    <property type="evidence" value="ECO:0007669"/>
    <property type="project" value="InterPro"/>
</dbReference>
<dbReference type="InterPro" id="IPR001254">
    <property type="entry name" value="Trypsin_dom"/>
</dbReference>
<dbReference type="PANTHER" id="PTHR24252">
    <property type="entry name" value="ACROSIN-RELATED"/>
    <property type="match status" value="1"/>
</dbReference>
<organism evidence="5 6">
    <name type="scientific">Polypedilum vanderplanki</name>
    <name type="common">Sleeping chironomid midge</name>
    <dbReference type="NCBI Taxonomy" id="319348"/>
    <lineage>
        <taxon>Eukaryota</taxon>
        <taxon>Metazoa</taxon>
        <taxon>Ecdysozoa</taxon>
        <taxon>Arthropoda</taxon>
        <taxon>Hexapoda</taxon>
        <taxon>Insecta</taxon>
        <taxon>Pterygota</taxon>
        <taxon>Neoptera</taxon>
        <taxon>Endopterygota</taxon>
        <taxon>Diptera</taxon>
        <taxon>Nematocera</taxon>
        <taxon>Chironomoidea</taxon>
        <taxon>Chironomidae</taxon>
        <taxon>Chironominae</taxon>
        <taxon>Polypedilum</taxon>
        <taxon>Polypedilum</taxon>
    </lineage>
</organism>
<accession>A0A9J6BUS5</accession>
<dbReference type="FunFam" id="2.40.10.10:FF:000068">
    <property type="entry name" value="transmembrane protease serine 2"/>
    <property type="match status" value="1"/>
</dbReference>
<reference evidence="5" key="1">
    <citation type="submission" date="2021-03" db="EMBL/GenBank/DDBJ databases">
        <title>Chromosome level genome of the anhydrobiotic midge Polypedilum vanderplanki.</title>
        <authorList>
            <person name="Yoshida Y."/>
            <person name="Kikawada T."/>
            <person name="Gusev O."/>
        </authorList>
    </citation>
    <scope>NUCLEOTIDE SEQUENCE</scope>
    <source>
        <strain evidence="5">NIAS01</strain>
        <tissue evidence="5">Whole body or cell culture</tissue>
    </source>
</reference>
<evidence type="ECO:0000313" key="6">
    <source>
        <dbReference type="Proteomes" id="UP001107558"/>
    </source>
</evidence>
<feature type="chain" id="PRO_5039932861" description="Peptidase S1 domain-containing protein" evidence="3">
    <location>
        <begin position="17"/>
        <end position="290"/>
    </location>
</feature>
<evidence type="ECO:0000259" key="4">
    <source>
        <dbReference type="PROSITE" id="PS50240"/>
    </source>
</evidence>
<dbReference type="FunFam" id="2.40.10.10:FF:000002">
    <property type="entry name" value="Transmembrane protease serine"/>
    <property type="match status" value="1"/>
</dbReference>
<evidence type="ECO:0000256" key="2">
    <source>
        <dbReference type="ARBA" id="ARBA00024195"/>
    </source>
</evidence>
<evidence type="ECO:0000256" key="3">
    <source>
        <dbReference type="SAM" id="SignalP"/>
    </source>
</evidence>
<dbReference type="PRINTS" id="PR00722">
    <property type="entry name" value="CHYMOTRYPSIN"/>
</dbReference>
<dbReference type="InterPro" id="IPR043504">
    <property type="entry name" value="Peptidase_S1_PA_chymotrypsin"/>
</dbReference>
<dbReference type="InterPro" id="IPR001314">
    <property type="entry name" value="Peptidase_S1A"/>
</dbReference>
<name>A0A9J6BUS5_POLVA</name>
<evidence type="ECO:0000256" key="1">
    <source>
        <dbReference type="ARBA" id="ARBA00023157"/>
    </source>
</evidence>
<dbReference type="CDD" id="cd00190">
    <property type="entry name" value="Tryp_SPc"/>
    <property type="match status" value="1"/>
</dbReference>
<evidence type="ECO:0000313" key="5">
    <source>
        <dbReference type="EMBL" id="KAG5673644.1"/>
    </source>
</evidence>
<dbReference type="Proteomes" id="UP001107558">
    <property type="component" value="Chromosome 3"/>
</dbReference>
<feature type="domain" description="Peptidase S1" evidence="4">
    <location>
        <begin position="41"/>
        <end position="289"/>
    </location>
</feature>
<dbReference type="PROSITE" id="PS50240">
    <property type="entry name" value="TRYPSIN_DOM"/>
    <property type="match status" value="1"/>
</dbReference>
<proteinExistence type="inferred from homology"/>
<dbReference type="EMBL" id="JADBJN010000003">
    <property type="protein sequence ID" value="KAG5673644.1"/>
    <property type="molecule type" value="Genomic_DNA"/>
</dbReference>
<protein>
    <recommendedName>
        <fullName evidence="4">Peptidase S1 domain-containing protein</fullName>
    </recommendedName>
</protein>
<dbReference type="InterPro" id="IPR009003">
    <property type="entry name" value="Peptidase_S1_PA"/>
</dbReference>
<dbReference type="AlphaFoldDB" id="A0A9J6BUS5"/>
<feature type="signal peptide" evidence="3">
    <location>
        <begin position="1"/>
        <end position="16"/>
    </location>
</feature>
<keyword evidence="1" id="KW-1015">Disulfide bond</keyword>
<dbReference type="Pfam" id="PF00089">
    <property type="entry name" value="Trypsin"/>
    <property type="match status" value="1"/>
</dbReference>
<dbReference type="SMART" id="SM00020">
    <property type="entry name" value="Tryp_SPc"/>
    <property type="match status" value="1"/>
</dbReference>
<sequence>MKRCIVLISLVSITISKDIILSKYPCYKPTSQHMNYRNARIVGGYDAKRENTLYMGVLTRSGGNVFCGSSVISEKFLIVAAHCLCNSQNKIMMPNQMRVYVGINKISEINANENNELNKALEVFVEKIIIHPNYKCGKKTDTDIALLQLKRAIIFNENIRPVCLEGDDNDMSSHAVVSGFGLTNENFEIAIKPEILQSAIVELWSNEECQTSYANINKSFVISNRQICAGGRNGHSDSCYSDSGGPLIDSISGNLIGIVSNGIGCGRKGLPGVYVRVSKYKQWIQQHVLL</sequence>
<dbReference type="OrthoDB" id="9448935at2759"/>